<gene>
    <name evidence="2" type="ORF">NDU88_004639</name>
</gene>
<feature type="region of interest" description="Disordered" evidence="1">
    <location>
        <begin position="71"/>
        <end position="96"/>
    </location>
</feature>
<evidence type="ECO:0000313" key="2">
    <source>
        <dbReference type="EMBL" id="KAJ1172797.1"/>
    </source>
</evidence>
<evidence type="ECO:0000256" key="1">
    <source>
        <dbReference type="SAM" id="MobiDB-lite"/>
    </source>
</evidence>
<comment type="caution">
    <text evidence="2">The sequence shown here is derived from an EMBL/GenBank/DDBJ whole genome shotgun (WGS) entry which is preliminary data.</text>
</comment>
<reference evidence="2" key="1">
    <citation type="journal article" date="2022" name="bioRxiv">
        <title>Sequencing and chromosome-scale assembly of the giantPleurodeles waltlgenome.</title>
        <authorList>
            <person name="Brown T."/>
            <person name="Elewa A."/>
            <person name="Iarovenko S."/>
            <person name="Subramanian E."/>
            <person name="Araus A.J."/>
            <person name="Petzold A."/>
            <person name="Susuki M."/>
            <person name="Suzuki K.-i.T."/>
            <person name="Hayashi T."/>
            <person name="Toyoda A."/>
            <person name="Oliveira C."/>
            <person name="Osipova E."/>
            <person name="Leigh N.D."/>
            <person name="Simon A."/>
            <person name="Yun M.H."/>
        </authorList>
    </citation>
    <scope>NUCLEOTIDE SEQUENCE</scope>
    <source>
        <strain evidence="2">20211129_DDA</strain>
        <tissue evidence="2">Liver</tissue>
    </source>
</reference>
<dbReference type="Proteomes" id="UP001066276">
    <property type="component" value="Chromosome 4_1"/>
</dbReference>
<proteinExistence type="predicted"/>
<evidence type="ECO:0000313" key="3">
    <source>
        <dbReference type="Proteomes" id="UP001066276"/>
    </source>
</evidence>
<protein>
    <submittedName>
        <fullName evidence="2">Uncharacterized protein</fullName>
    </submittedName>
</protein>
<feature type="region of interest" description="Disordered" evidence="1">
    <location>
        <begin position="15"/>
        <end position="35"/>
    </location>
</feature>
<dbReference type="EMBL" id="JANPWB010000007">
    <property type="protein sequence ID" value="KAJ1172797.1"/>
    <property type="molecule type" value="Genomic_DNA"/>
</dbReference>
<name>A0AAV7T8H5_PLEWA</name>
<feature type="compositionally biased region" description="Basic and acidic residues" evidence="1">
    <location>
        <begin position="87"/>
        <end position="96"/>
    </location>
</feature>
<keyword evidence="3" id="KW-1185">Reference proteome</keyword>
<sequence>MTQRPARHITFVGLRYSAPQSKTTEKNRSQGNENNEKLALNRFFIPYLTLGNDWYVEMDLRRARLERKQGALDKVTCSSKGSPYSKDPLESTDIKT</sequence>
<organism evidence="2 3">
    <name type="scientific">Pleurodeles waltl</name>
    <name type="common">Iberian ribbed newt</name>
    <dbReference type="NCBI Taxonomy" id="8319"/>
    <lineage>
        <taxon>Eukaryota</taxon>
        <taxon>Metazoa</taxon>
        <taxon>Chordata</taxon>
        <taxon>Craniata</taxon>
        <taxon>Vertebrata</taxon>
        <taxon>Euteleostomi</taxon>
        <taxon>Amphibia</taxon>
        <taxon>Batrachia</taxon>
        <taxon>Caudata</taxon>
        <taxon>Salamandroidea</taxon>
        <taxon>Salamandridae</taxon>
        <taxon>Pleurodelinae</taxon>
        <taxon>Pleurodeles</taxon>
    </lineage>
</organism>
<dbReference type="AlphaFoldDB" id="A0AAV7T8H5"/>
<accession>A0AAV7T8H5</accession>